<feature type="region of interest" description="Disordered" evidence="2">
    <location>
        <begin position="93"/>
        <end position="124"/>
    </location>
</feature>
<dbReference type="InterPro" id="IPR002919">
    <property type="entry name" value="TIL_dom"/>
</dbReference>
<dbReference type="Proteomes" id="UP000826195">
    <property type="component" value="Unassembled WGS sequence"/>
</dbReference>
<dbReference type="AlphaFoldDB" id="A0AAV7ITT4"/>
<reference evidence="4 5" key="1">
    <citation type="journal article" date="2021" name="J. Hered.">
        <title>A chromosome-level genome assembly of the parasitoid wasp, Cotesia glomerata (Hymenoptera: Braconidae).</title>
        <authorList>
            <person name="Pinto B.J."/>
            <person name="Weis J.J."/>
            <person name="Gamble T."/>
            <person name="Ode P.J."/>
            <person name="Paul R."/>
            <person name="Zaspel J.M."/>
        </authorList>
    </citation>
    <scope>NUCLEOTIDE SEQUENCE [LARGE SCALE GENOMIC DNA]</scope>
    <source>
        <strain evidence="4">CgM1</strain>
    </source>
</reference>
<accession>A0AAV7ITT4</accession>
<evidence type="ECO:0000256" key="1">
    <source>
        <dbReference type="ARBA" id="ARBA00007611"/>
    </source>
</evidence>
<evidence type="ECO:0000313" key="5">
    <source>
        <dbReference type="Proteomes" id="UP000826195"/>
    </source>
</evidence>
<organism evidence="4 5">
    <name type="scientific">Cotesia glomerata</name>
    <name type="common">Lepidopteran parasitic wasp</name>
    <name type="synonym">Apanteles glomeratus</name>
    <dbReference type="NCBI Taxonomy" id="32391"/>
    <lineage>
        <taxon>Eukaryota</taxon>
        <taxon>Metazoa</taxon>
        <taxon>Ecdysozoa</taxon>
        <taxon>Arthropoda</taxon>
        <taxon>Hexapoda</taxon>
        <taxon>Insecta</taxon>
        <taxon>Pterygota</taxon>
        <taxon>Neoptera</taxon>
        <taxon>Endopterygota</taxon>
        <taxon>Hymenoptera</taxon>
        <taxon>Apocrita</taxon>
        <taxon>Ichneumonoidea</taxon>
        <taxon>Braconidae</taxon>
        <taxon>Microgastrinae</taxon>
        <taxon>Cotesia</taxon>
    </lineage>
</organism>
<dbReference type="SUPFAM" id="SSF57567">
    <property type="entry name" value="Serine protease inhibitors"/>
    <property type="match status" value="1"/>
</dbReference>
<keyword evidence="5" id="KW-1185">Reference proteome</keyword>
<name>A0AAV7ITT4_COTGL</name>
<feature type="domain" description="TIL" evidence="3">
    <location>
        <begin position="34"/>
        <end position="87"/>
    </location>
</feature>
<feature type="compositionally biased region" description="Basic and acidic residues" evidence="2">
    <location>
        <begin position="103"/>
        <end position="118"/>
    </location>
</feature>
<evidence type="ECO:0000259" key="3">
    <source>
        <dbReference type="Pfam" id="PF01826"/>
    </source>
</evidence>
<dbReference type="InterPro" id="IPR036084">
    <property type="entry name" value="Ser_inhib-like_sf"/>
</dbReference>
<dbReference type="Gene3D" id="2.10.25.10">
    <property type="entry name" value="Laminin"/>
    <property type="match status" value="1"/>
</dbReference>
<dbReference type="Pfam" id="PF01826">
    <property type="entry name" value="TIL"/>
    <property type="match status" value="1"/>
</dbReference>
<proteinExistence type="inferred from homology"/>
<dbReference type="EMBL" id="JAHXZJ010000374">
    <property type="protein sequence ID" value="KAH0560557.1"/>
    <property type="molecule type" value="Genomic_DNA"/>
</dbReference>
<comment type="caution">
    <text evidence="4">The sequence shown here is derived from an EMBL/GenBank/DDBJ whole genome shotgun (WGS) entry which is preliminary data.</text>
</comment>
<sequence length="148" mass="16743">MDLTLERIEAIPTGDVDEDYFNLNLKNTVDPHDCPGNASLSGMVLSCEAYCDDRHPIFCNKYGLDDCWCIEGYIRNATGDCIRIEDCPNIEIESAEESDNNSSDEKDWPELEPPKIEDITGELTDEERQKILEEIFGTPDKPPVEIVE</sequence>
<evidence type="ECO:0000256" key="2">
    <source>
        <dbReference type="SAM" id="MobiDB-lite"/>
    </source>
</evidence>
<comment type="similarity">
    <text evidence="1">Belongs to the serine protease inhibitor-like (TIL domain-containing) family.</text>
</comment>
<evidence type="ECO:0000313" key="4">
    <source>
        <dbReference type="EMBL" id="KAH0560557.1"/>
    </source>
</evidence>
<gene>
    <name evidence="4" type="ORF">KQX54_005880</name>
</gene>
<dbReference type="CDD" id="cd19941">
    <property type="entry name" value="TIL"/>
    <property type="match status" value="1"/>
</dbReference>
<protein>
    <recommendedName>
        <fullName evidence="3">TIL domain-containing protein</fullName>
    </recommendedName>
</protein>